<dbReference type="InterPro" id="IPR036922">
    <property type="entry name" value="Rieske_2Fe-2S_sf"/>
</dbReference>
<evidence type="ECO:0000256" key="2">
    <source>
        <dbReference type="ARBA" id="ARBA00023063"/>
    </source>
</evidence>
<protein>
    <submittedName>
        <fullName evidence="4">Nitrite reductase (NAD(P)H) small subunit</fullName>
    </submittedName>
</protein>
<keyword evidence="1" id="KW-0560">Oxidoreductase</keyword>
<keyword evidence="2" id="KW-0534">Nitrate assimilation</keyword>
<dbReference type="Proteomes" id="UP001220962">
    <property type="component" value="Chromosome"/>
</dbReference>
<evidence type="ECO:0000313" key="4">
    <source>
        <dbReference type="EMBL" id="WDH81361.1"/>
    </source>
</evidence>
<proteinExistence type="predicted"/>
<dbReference type="GO" id="GO:0008942">
    <property type="term" value="F:nitrite reductase [NAD(P)H] activity"/>
    <property type="evidence" value="ECO:0007669"/>
    <property type="project" value="InterPro"/>
</dbReference>
<dbReference type="Pfam" id="PF13806">
    <property type="entry name" value="Rieske_2"/>
    <property type="match status" value="1"/>
</dbReference>
<organism evidence="4 5">
    <name type="scientific">Paenibacillus urinalis</name>
    <dbReference type="NCBI Taxonomy" id="521520"/>
    <lineage>
        <taxon>Bacteria</taxon>
        <taxon>Bacillati</taxon>
        <taxon>Bacillota</taxon>
        <taxon>Bacilli</taxon>
        <taxon>Bacillales</taxon>
        <taxon>Paenibacillaceae</taxon>
        <taxon>Paenibacillus</taxon>
    </lineage>
</organism>
<evidence type="ECO:0000256" key="1">
    <source>
        <dbReference type="ARBA" id="ARBA00023002"/>
    </source>
</evidence>
<dbReference type="InterPro" id="IPR012748">
    <property type="entry name" value="Rieske-like_NirD"/>
</dbReference>
<dbReference type="SUPFAM" id="SSF50022">
    <property type="entry name" value="ISP domain"/>
    <property type="match status" value="1"/>
</dbReference>
<accession>A0AAX3MW36</accession>
<dbReference type="RefSeq" id="WP_274358874.1">
    <property type="nucleotide sequence ID" value="NZ_CP118101.1"/>
</dbReference>
<dbReference type="AlphaFoldDB" id="A0AAX3MW36"/>
<reference evidence="4" key="1">
    <citation type="submission" date="2023-02" db="EMBL/GenBank/DDBJ databases">
        <title>Pathogen: clinical or host-associated sample.</title>
        <authorList>
            <person name="Hergert J."/>
            <person name="Casey R."/>
            <person name="Wagner J."/>
            <person name="Young E.L."/>
            <person name="Oakeson K.F."/>
        </authorList>
    </citation>
    <scope>NUCLEOTIDE SEQUENCE</scope>
    <source>
        <strain evidence="4">2022CK-00830</strain>
    </source>
</reference>
<dbReference type="GO" id="GO:0051537">
    <property type="term" value="F:2 iron, 2 sulfur cluster binding"/>
    <property type="evidence" value="ECO:0007669"/>
    <property type="project" value="InterPro"/>
</dbReference>
<evidence type="ECO:0000313" key="5">
    <source>
        <dbReference type="Proteomes" id="UP001220962"/>
    </source>
</evidence>
<dbReference type="Gene3D" id="2.102.10.10">
    <property type="entry name" value="Rieske [2Fe-2S] iron-sulphur domain"/>
    <property type="match status" value="1"/>
</dbReference>
<evidence type="ECO:0000259" key="3">
    <source>
        <dbReference type="Pfam" id="PF13806"/>
    </source>
</evidence>
<dbReference type="GO" id="GO:0042128">
    <property type="term" value="P:nitrate assimilation"/>
    <property type="evidence" value="ECO:0007669"/>
    <property type="project" value="UniProtKB-KW"/>
</dbReference>
<gene>
    <name evidence="4" type="ORF">PUW23_17740</name>
</gene>
<feature type="domain" description="Rieske-like [2Fe-2S]" evidence="3">
    <location>
        <begin position="30"/>
        <end position="124"/>
    </location>
</feature>
<dbReference type="EMBL" id="CP118101">
    <property type="protein sequence ID" value="WDH81361.1"/>
    <property type="molecule type" value="Genomic_DNA"/>
</dbReference>
<name>A0AAX3MW36_9BACL</name>
<sequence>MGVIKGRMKEQQVPVNVSEVIKARAYPVGDERDFYSLIGRMVTLQDREIGVFRTSDGGLFALDNVRINPEGIRLTEGIVSGHTVYDPSDDWKVDLETGDVTREASNITKVPAYRVHIMKSKLYIVLA</sequence>